<accession>C9Y7P3</accession>
<name>C9Y7P3_CURXX</name>
<protein>
    <submittedName>
        <fullName evidence="1">Uncharacterized protein</fullName>
    </submittedName>
</protein>
<proteinExistence type="predicted"/>
<evidence type="ECO:0000313" key="1">
    <source>
        <dbReference type="EMBL" id="CBA27271.1"/>
    </source>
</evidence>
<sequence length="269" mass="29935">MRRRVVAVVCVLLLLAGFAEWQVQVVRADYQEGRLSSTGSIRVIAPYSSARQQLFADPGLVIATAFQLSRQPGQQDFVSSMRQASHGFELLKSVFADPGTQSDWRNEAAFQALTLLVRMPWNDELVRQASGLSMHLREALARDATATPDERRMVEELQELVAMRQEGLSAMRKSVIARALDERDGWQKGLQELRLGLASCLKSPDPELDAAWSALERGFGRNWLHREWISGWDAGLLQTVQAAQTSADCKRLATRVATMAQVATISPSR</sequence>
<gene>
    <name evidence="1" type="ORF">Csp_A01440</name>
</gene>
<dbReference type="EMBL" id="FN543104">
    <property type="protein sequence ID" value="CBA27271.1"/>
    <property type="molecule type" value="Genomic_DNA"/>
</dbReference>
<reference evidence="1" key="1">
    <citation type="journal article" date="2010" name="Nature">
        <title>The dynamic genome of Hydra.</title>
        <authorList>
            <person name="Chapman J.A."/>
            <person name="Kirkness E.F."/>
            <person name="Simakov O."/>
            <person name="Hampson S.E."/>
            <person name="Mitros T."/>
            <person name="Weinmaier T."/>
            <person name="Rattei T."/>
            <person name="Balasubramanian P.G."/>
            <person name="Borman J."/>
            <person name="Busam D."/>
            <person name="Disbennett K."/>
            <person name="Pfannkoch C."/>
            <person name="Sumin N."/>
            <person name="Sutton G."/>
            <person name="Viswanathan L."/>
            <person name="Walenz B."/>
            <person name="Goodstein D.M."/>
            <person name="Hellsten U."/>
            <person name="Kawashima T."/>
            <person name="Prochnik S.E."/>
            <person name="Putnam N.H."/>
            <person name="Shu S."/>
            <person name="Blumberg B."/>
            <person name="Dana C.E."/>
            <person name="Gee L."/>
            <person name="Kibler D.F."/>
            <person name="Law L."/>
            <person name="Lindgens D."/>
            <person name="Martinez D.E."/>
            <person name="Peng J."/>
            <person name="Wigge P.A."/>
            <person name="Bertulat B."/>
            <person name="Guder C."/>
            <person name="Nakamura Y."/>
            <person name="Ozbek S."/>
            <person name="Watanabe H."/>
            <person name="Khalturin K."/>
            <person name="Hemmrich G."/>
            <person name="Franke A."/>
            <person name="Augustin R."/>
            <person name="Fraune S."/>
            <person name="Hayakawa E."/>
            <person name="Hayakawa S."/>
            <person name="Hirose M."/>
            <person name="Hwang J."/>
            <person name="Ikeo K."/>
            <person name="Nishimiya-Fujisawa C."/>
            <person name="Ogura A."/>
            <person name="Takahashi T."/>
            <person name="Steinmetz P.R."/>
            <person name="Zhang X."/>
            <person name="Aufschnaiter R."/>
            <person name="Eder M.K."/>
            <person name="Gorny A.K."/>
            <person name="Salvenmoser W."/>
            <person name="Heimberg A.M."/>
            <person name="Wheeler B.M."/>
            <person name="Peterson K.J."/>
            <person name="Boettger A."/>
            <person name="Tischler P."/>
            <person name="Wolf A."/>
            <person name="Gojobori T."/>
            <person name="Remington K.A."/>
            <person name="Strausberg R.L."/>
            <person name="Venter J."/>
            <person name="Technau U."/>
            <person name="Hobmayer B."/>
            <person name="Bosch T.C."/>
            <person name="Holstein T.W."/>
            <person name="Fujisawa T."/>
            <person name="Bode H.R."/>
            <person name="David C.N."/>
            <person name="Rokhsar D.S."/>
            <person name="Steele R.E."/>
        </authorList>
    </citation>
    <scope>NUCLEOTIDE SEQUENCE</scope>
</reference>
<dbReference type="AlphaFoldDB" id="C9Y7P3"/>
<organism evidence="1">
    <name type="scientific">Curvibacter symbiont subsp. Hydra magnipapillata</name>
    <dbReference type="NCBI Taxonomy" id="667019"/>
    <lineage>
        <taxon>Bacteria</taxon>
        <taxon>Pseudomonadati</taxon>
        <taxon>Pseudomonadota</taxon>
        <taxon>Betaproteobacteria</taxon>
        <taxon>Burkholderiales</taxon>
        <taxon>Comamonadaceae</taxon>
        <taxon>Curvibacter</taxon>
    </lineage>
</organism>